<dbReference type="PROSITE" id="PS00149">
    <property type="entry name" value="SULFATASE_2"/>
    <property type="match status" value="1"/>
</dbReference>
<dbReference type="InterPro" id="IPR024607">
    <property type="entry name" value="Sulfatase_CS"/>
</dbReference>
<feature type="domain" description="Sulfatase N-terminal" evidence="7">
    <location>
        <begin position="18"/>
        <end position="227"/>
    </location>
</feature>
<dbReference type="CDD" id="cd16030">
    <property type="entry name" value="iduronate-2-sulfatase"/>
    <property type="match status" value="1"/>
</dbReference>
<dbReference type="InterPro" id="IPR017850">
    <property type="entry name" value="Alkaline_phosphatase_core_sf"/>
</dbReference>
<protein>
    <recommendedName>
        <fullName evidence="7">Sulfatase N-terminal domain-containing protein</fullName>
    </recommendedName>
</protein>
<keyword evidence="5" id="KW-0378">Hydrolase</keyword>
<dbReference type="GO" id="GO:0005737">
    <property type="term" value="C:cytoplasm"/>
    <property type="evidence" value="ECO:0007669"/>
    <property type="project" value="TreeGrafter"/>
</dbReference>
<keyword evidence="4" id="KW-0732">Signal</keyword>
<dbReference type="Proteomes" id="UP000821866">
    <property type="component" value="Unassembled WGS sequence"/>
</dbReference>
<dbReference type="SUPFAM" id="SSF53649">
    <property type="entry name" value="Alkaline phosphatase-like"/>
    <property type="match status" value="1"/>
</dbReference>
<evidence type="ECO:0000256" key="6">
    <source>
        <dbReference type="ARBA" id="ARBA00022837"/>
    </source>
</evidence>
<evidence type="ECO:0000256" key="1">
    <source>
        <dbReference type="ARBA" id="ARBA00001913"/>
    </source>
</evidence>
<comment type="caution">
    <text evidence="8">The sequence shown here is derived from an EMBL/GenBank/DDBJ whole genome shotgun (WGS) entry which is preliminary data.</text>
</comment>
<accession>A0A9J6DWB3</accession>
<keyword evidence="9" id="KW-1185">Reference proteome</keyword>
<dbReference type="AlphaFoldDB" id="A0A9J6DWB3"/>
<keyword evidence="6" id="KW-0106">Calcium</keyword>
<dbReference type="GO" id="GO:0004423">
    <property type="term" value="F:iduronate-2-sulfatase activity"/>
    <property type="evidence" value="ECO:0007669"/>
    <property type="project" value="InterPro"/>
</dbReference>
<dbReference type="VEuPathDB" id="VectorBase:LOC119169964"/>
<dbReference type="Pfam" id="PF00884">
    <property type="entry name" value="Sulfatase"/>
    <property type="match status" value="1"/>
</dbReference>
<comment type="cofactor">
    <cofactor evidence="1">
        <name>Ca(2+)</name>
        <dbReference type="ChEBI" id="CHEBI:29108"/>
    </cofactor>
</comment>
<evidence type="ECO:0000256" key="5">
    <source>
        <dbReference type="ARBA" id="ARBA00022801"/>
    </source>
</evidence>
<dbReference type="InterPro" id="IPR035874">
    <property type="entry name" value="IDS"/>
</dbReference>
<evidence type="ECO:0000259" key="7">
    <source>
        <dbReference type="Pfam" id="PF00884"/>
    </source>
</evidence>
<proteinExistence type="inferred from homology"/>
<keyword evidence="3" id="KW-0479">Metal-binding</keyword>
<reference evidence="8" key="1">
    <citation type="journal article" date="2020" name="Cell">
        <title>Large-Scale Comparative Analyses of Tick Genomes Elucidate Their Genetic Diversity and Vector Capacities.</title>
        <authorList>
            <consortium name="Tick Genome and Microbiome Consortium (TIGMIC)"/>
            <person name="Jia N."/>
            <person name="Wang J."/>
            <person name="Shi W."/>
            <person name="Du L."/>
            <person name="Sun Y."/>
            <person name="Zhan W."/>
            <person name="Jiang J.F."/>
            <person name="Wang Q."/>
            <person name="Zhang B."/>
            <person name="Ji P."/>
            <person name="Bell-Sakyi L."/>
            <person name="Cui X.M."/>
            <person name="Yuan T.T."/>
            <person name="Jiang B.G."/>
            <person name="Yang W.F."/>
            <person name="Lam T.T."/>
            <person name="Chang Q.C."/>
            <person name="Ding S.J."/>
            <person name="Wang X.J."/>
            <person name="Zhu J.G."/>
            <person name="Ruan X.D."/>
            <person name="Zhao L."/>
            <person name="Wei J.T."/>
            <person name="Ye R.Z."/>
            <person name="Que T.C."/>
            <person name="Du C.H."/>
            <person name="Zhou Y.H."/>
            <person name="Cheng J.X."/>
            <person name="Dai P.F."/>
            <person name="Guo W.B."/>
            <person name="Han X.H."/>
            <person name="Huang E.J."/>
            <person name="Li L.F."/>
            <person name="Wei W."/>
            <person name="Gao Y.C."/>
            <person name="Liu J.Z."/>
            <person name="Shao H.Z."/>
            <person name="Wang X."/>
            <person name="Wang C.C."/>
            <person name="Yang T.C."/>
            <person name="Huo Q.B."/>
            <person name="Li W."/>
            <person name="Chen H.Y."/>
            <person name="Chen S.E."/>
            <person name="Zhou L.G."/>
            <person name="Ni X.B."/>
            <person name="Tian J.H."/>
            <person name="Sheng Y."/>
            <person name="Liu T."/>
            <person name="Pan Y.S."/>
            <person name="Xia L.Y."/>
            <person name="Li J."/>
            <person name="Zhao F."/>
            <person name="Cao W.C."/>
        </authorList>
    </citation>
    <scope>NUCLEOTIDE SEQUENCE</scope>
    <source>
        <strain evidence="8">Rmic-2018</strain>
    </source>
</reference>
<gene>
    <name evidence="8" type="ORF">HPB51_016796</name>
</gene>
<evidence type="ECO:0000313" key="9">
    <source>
        <dbReference type="Proteomes" id="UP000821866"/>
    </source>
</evidence>
<reference evidence="8" key="2">
    <citation type="submission" date="2021-09" db="EMBL/GenBank/DDBJ databases">
        <authorList>
            <person name="Jia N."/>
            <person name="Wang J."/>
            <person name="Shi W."/>
            <person name="Du L."/>
            <person name="Sun Y."/>
            <person name="Zhan W."/>
            <person name="Jiang J."/>
            <person name="Wang Q."/>
            <person name="Zhang B."/>
            <person name="Ji P."/>
            <person name="Sakyi L.B."/>
            <person name="Cui X."/>
            <person name="Yuan T."/>
            <person name="Jiang B."/>
            <person name="Yang W."/>
            <person name="Lam T.T.-Y."/>
            <person name="Chang Q."/>
            <person name="Ding S."/>
            <person name="Wang X."/>
            <person name="Zhu J."/>
            <person name="Ruan X."/>
            <person name="Zhao L."/>
            <person name="Wei J."/>
            <person name="Que T."/>
            <person name="Du C."/>
            <person name="Cheng J."/>
            <person name="Dai P."/>
            <person name="Han X."/>
            <person name="Huang E."/>
            <person name="Gao Y."/>
            <person name="Liu J."/>
            <person name="Shao H."/>
            <person name="Ye R."/>
            <person name="Li L."/>
            <person name="Wei W."/>
            <person name="Wang X."/>
            <person name="Wang C."/>
            <person name="Huo Q."/>
            <person name="Li W."/>
            <person name="Guo W."/>
            <person name="Chen H."/>
            <person name="Chen S."/>
            <person name="Zhou L."/>
            <person name="Zhou L."/>
            <person name="Ni X."/>
            <person name="Tian J."/>
            <person name="Zhou Y."/>
            <person name="Sheng Y."/>
            <person name="Liu T."/>
            <person name="Pan Y."/>
            <person name="Xia L."/>
            <person name="Li J."/>
            <person name="Zhao F."/>
            <person name="Cao W."/>
        </authorList>
    </citation>
    <scope>NUCLEOTIDE SEQUENCE</scope>
    <source>
        <strain evidence="8">Rmic-2018</strain>
        <tissue evidence="8">Larvae</tissue>
    </source>
</reference>
<evidence type="ECO:0000256" key="4">
    <source>
        <dbReference type="ARBA" id="ARBA00022729"/>
    </source>
</evidence>
<sequence length="420" mass="47252">MRKASDCPREFSHATQKPNVLLIIADDLRPTLGCYGDELALTPSIDSLARDGLLFTNAHAQQALCGPSRTSFLTSRRPDTIRIYENHCHYWRHTVGNFTTIPQYFKEHGYHTASVGKVFHPGPPTGRHLDYPYSWSVKPFTPKSLYFENKEVCPDPSGGPKANLLCAVNVSTQPLQTLPDLENVEVATKFLSKWTSREGGNSPQMPFFLAVGFYKPHIPFRIPKEYLGWALGEHQEYSKFSNFQVATNVPLVISPPRSQRSLSPAKVAERVDDPVALVDLFPTLASLASLPAPPRCRSSGYSSLSETTCTDGVNLANPVQRKEVLHQYPRPSATPQLNSDQPVLGDIRIMGYSMVSRDYRYTEWIGFDATNFRRNWTNVYARELYNLNSDPREDSNVANSPKYKDLVIALSSRLRELVEN</sequence>
<evidence type="ECO:0000313" key="8">
    <source>
        <dbReference type="EMBL" id="KAH8026193.1"/>
    </source>
</evidence>
<dbReference type="PANTHER" id="PTHR45953:SF1">
    <property type="entry name" value="IDURONATE 2-SULFATASE"/>
    <property type="match status" value="1"/>
</dbReference>
<evidence type="ECO:0000256" key="3">
    <source>
        <dbReference type="ARBA" id="ARBA00022723"/>
    </source>
</evidence>
<organism evidence="8 9">
    <name type="scientific">Rhipicephalus microplus</name>
    <name type="common">Cattle tick</name>
    <name type="synonym">Boophilus microplus</name>
    <dbReference type="NCBI Taxonomy" id="6941"/>
    <lineage>
        <taxon>Eukaryota</taxon>
        <taxon>Metazoa</taxon>
        <taxon>Ecdysozoa</taxon>
        <taxon>Arthropoda</taxon>
        <taxon>Chelicerata</taxon>
        <taxon>Arachnida</taxon>
        <taxon>Acari</taxon>
        <taxon>Parasitiformes</taxon>
        <taxon>Ixodida</taxon>
        <taxon>Ixodoidea</taxon>
        <taxon>Ixodidae</taxon>
        <taxon>Rhipicephalinae</taxon>
        <taxon>Rhipicephalus</taxon>
        <taxon>Boophilus</taxon>
    </lineage>
</organism>
<comment type="similarity">
    <text evidence="2">Belongs to the sulfatase family.</text>
</comment>
<dbReference type="Gene3D" id="3.40.720.10">
    <property type="entry name" value="Alkaline Phosphatase, subunit A"/>
    <property type="match status" value="2"/>
</dbReference>
<name>A0A9J6DWB3_RHIMP</name>
<evidence type="ECO:0000256" key="2">
    <source>
        <dbReference type="ARBA" id="ARBA00008779"/>
    </source>
</evidence>
<dbReference type="GO" id="GO:0046872">
    <property type="term" value="F:metal ion binding"/>
    <property type="evidence" value="ECO:0007669"/>
    <property type="project" value="UniProtKB-KW"/>
</dbReference>
<dbReference type="PANTHER" id="PTHR45953">
    <property type="entry name" value="IDURONATE 2-SULFATASE"/>
    <property type="match status" value="1"/>
</dbReference>
<dbReference type="InterPro" id="IPR000917">
    <property type="entry name" value="Sulfatase_N"/>
</dbReference>
<dbReference type="EMBL" id="JABSTU010000007">
    <property type="protein sequence ID" value="KAH8026193.1"/>
    <property type="molecule type" value="Genomic_DNA"/>
</dbReference>